<feature type="domain" description="NADPH-dependent FMN reductase-like" evidence="5">
    <location>
        <begin position="3"/>
        <end position="143"/>
    </location>
</feature>
<dbReference type="Proteomes" id="UP001617669">
    <property type="component" value="Unassembled WGS sequence"/>
</dbReference>
<dbReference type="GO" id="GO:0016491">
    <property type="term" value="F:oxidoreductase activity"/>
    <property type="evidence" value="ECO:0007669"/>
    <property type="project" value="UniProtKB-KW"/>
</dbReference>
<organism evidence="6 7">
    <name type="scientific">Methylobacillus methanolivorans</name>
    <dbReference type="NCBI Taxonomy" id="1848927"/>
    <lineage>
        <taxon>Bacteria</taxon>
        <taxon>Pseudomonadati</taxon>
        <taxon>Pseudomonadota</taxon>
        <taxon>Betaproteobacteria</taxon>
        <taxon>Nitrosomonadales</taxon>
        <taxon>Methylophilaceae</taxon>
        <taxon>Methylobacillus</taxon>
    </lineage>
</organism>
<dbReference type="InterPro" id="IPR029039">
    <property type="entry name" value="Flavoprotein-like_sf"/>
</dbReference>
<keyword evidence="2" id="KW-0285">Flavoprotein</keyword>
<reference evidence="6 7" key="1">
    <citation type="submission" date="2024-11" db="EMBL/GenBank/DDBJ databases">
        <authorList>
            <person name="Kaparullina E.N."/>
            <person name="Delegan Y.A."/>
            <person name="Doronina N.V."/>
        </authorList>
    </citation>
    <scope>NUCLEOTIDE SEQUENCE [LARGE SCALE GENOMIC DNA]</scope>
    <source>
        <strain evidence="6 7">7sh_L</strain>
    </source>
</reference>
<dbReference type="PANTHER" id="PTHR43408">
    <property type="entry name" value="FMN REDUCTASE (NADPH)"/>
    <property type="match status" value="1"/>
</dbReference>
<keyword evidence="7" id="KW-1185">Reference proteome</keyword>
<evidence type="ECO:0000256" key="4">
    <source>
        <dbReference type="ARBA" id="ARBA00023002"/>
    </source>
</evidence>
<dbReference type="PANTHER" id="PTHR43408:SF2">
    <property type="entry name" value="FMN REDUCTASE (NADPH)"/>
    <property type="match status" value="1"/>
</dbReference>
<dbReference type="EC" id="1.-.-.-" evidence="6"/>
<evidence type="ECO:0000313" key="6">
    <source>
        <dbReference type="EMBL" id="MFJ5445309.1"/>
    </source>
</evidence>
<protein>
    <submittedName>
        <fullName evidence="6">NADPH-dependent FMN reductase</fullName>
        <ecNumber evidence="6">1.-.-.-</ecNumber>
    </submittedName>
</protein>
<sequence length="183" mass="19905">MAKIIGISGSLSQPSRTKSLVEEITARASHQLHAPAEVIDIAEIAPVLGSTVSYGSFPAELTEIYKKVQEADLLVIASPVYKASYTGLLKHFFDLLDPKALVGKVAILAATGGSDQHAMVVDYQLRTLASFFNVYTTPTAIYAKDTEFSHYQLTSDAIRQRIDVAVEQAVFLLRQDVPHTLVA</sequence>
<comment type="similarity">
    <text evidence="1">Belongs to the SsuE family.</text>
</comment>
<keyword evidence="3" id="KW-0288">FMN</keyword>
<evidence type="ECO:0000256" key="3">
    <source>
        <dbReference type="ARBA" id="ARBA00022643"/>
    </source>
</evidence>
<dbReference type="Pfam" id="PF03358">
    <property type="entry name" value="FMN_red"/>
    <property type="match status" value="1"/>
</dbReference>
<accession>A0ABW8GJ37</accession>
<evidence type="ECO:0000256" key="1">
    <source>
        <dbReference type="ARBA" id="ARBA00005990"/>
    </source>
</evidence>
<dbReference type="RefSeq" id="WP_400879399.1">
    <property type="nucleotide sequence ID" value="NZ_JBIWXY010000001.1"/>
</dbReference>
<proteinExistence type="inferred from homology"/>
<dbReference type="Gene3D" id="3.40.50.360">
    <property type="match status" value="1"/>
</dbReference>
<gene>
    <name evidence="6" type="ORF">ACIKP9_03625</name>
</gene>
<comment type="caution">
    <text evidence="6">The sequence shown here is derived from an EMBL/GenBank/DDBJ whole genome shotgun (WGS) entry which is preliminary data.</text>
</comment>
<name>A0ABW8GJ37_9PROT</name>
<evidence type="ECO:0000256" key="2">
    <source>
        <dbReference type="ARBA" id="ARBA00022630"/>
    </source>
</evidence>
<dbReference type="InterPro" id="IPR005025">
    <property type="entry name" value="FMN_Rdtase-like_dom"/>
</dbReference>
<dbReference type="EMBL" id="JBIWXY010000001">
    <property type="protein sequence ID" value="MFJ5445309.1"/>
    <property type="molecule type" value="Genomic_DNA"/>
</dbReference>
<evidence type="ECO:0000259" key="5">
    <source>
        <dbReference type="Pfam" id="PF03358"/>
    </source>
</evidence>
<evidence type="ECO:0000313" key="7">
    <source>
        <dbReference type="Proteomes" id="UP001617669"/>
    </source>
</evidence>
<dbReference type="InterPro" id="IPR051814">
    <property type="entry name" value="NAD(P)H-dep_FMN_reductase"/>
</dbReference>
<keyword evidence="4 6" id="KW-0560">Oxidoreductase</keyword>
<dbReference type="SUPFAM" id="SSF52218">
    <property type="entry name" value="Flavoproteins"/>
    <property type="match status" value="1"/>
</dbReference>